<accession>A0A448WLX8</accession>
<protein>
    <submittedName>
        <fullName evidence="1">Uncharacterized protein</fullName>
    </submittedName>
</protein>
<evidence type="ECO:0000313" key="2">
    <source>
        <dbReference type="Proteomes" id="UP000784294"/>
    </source>
</evidence>
<dbReference type="AlphaFoldDB" id="A0A448WLX8"/>
<name>A0A448WLX8_9PLAT</name>
<gene>
    <name evidence="1" type="ORF">PXEA_LOCUS8436</name>
</gene>
<organism evidence="1 2">
    <name type="scientific">Protopolystoma xenopodis</name>
    <dbReference type="NCBI Taxonomy" id="117903"/>
    <lineage>
        <taxon>Eukaryota</taxon>
        <taxon>Metazoa</taxon>
        <taxon>Spiralia</taxon>
        <taxon>Lophotrochozoa</taxon>
        <taxon>Platyhelminthes</taxon>
        <taxon>Monogenea</taxon>
        <taxon>Polyopisthocotylea</taxon>
        <taxon>Polystomatidea</taxon>
        <taxon>Polystomatidae</taxon>
        <taxon>Protopolystoma</taxon>
    </lineage>
</organism>
<dbReference type="EMBL" id="CAAALY010023062">
    <property type="protein sequence ID" value="VEL14996.1"/>
    <property type="molecule type" value="Genomic_DNA"/>
</dbReference>
<comment type="caution">
    <text evidence="1">The sequence shown here is derived from an EMBL/GenBank/DDBJ whole genome shotgun (WGS) entry which is preliminary data.</text>
</comment>
<dbReference type="Proteomes" id="UP000784294">
    <property type="component" value="Unassembled WGS sequence"/>
</dbReference>
<keyword evidence="2" id="KW-1185">Reference proteome</keyword>
<sequence>MQSIAGNLLSWFGILLRNLGKHGFLLCRSGAERLSHVYRGRMTRLYEQGRLLLNQGIQNQQISTEGAARLVSALADQETALRLAQLCAEQFRHSQAWVQLTADLLQDVEQQTPVWLTTIARLSQAKLQTPGGDSDCIDSLAASEALCNYNNCIYFI</sequence>
<reference evidence="1" key="1">
    <citation type="submission" date="2018-11" db="EMBL/GenBank/DDBJ databases">
        <authorList>
            <consortium name="Pathogen Informatics"/>
        </authorList>
    </citation>
    <scope>NUCLEOTIDE SEQUENCE</scope>
</reference>
<evidence type="ECO:0000313" key="1">
    <source>
        <dbReference type="EMBL" id="VEL14996.1"/>
    </source>
</evidence>
<proteinExistence type="predicted"/>